<dbReference type="Pfam" id="PF00363">
    <property type="entry name" value="Casein"/>
    <property type="match status" value="2"/>
</dbReference>
<keyword evidence="8" id="KW-0494">Milk protein</keyword>
<evidence type="ECO:0000256" key="7">
    <source>
        <dbReference type="ARBA" id="ARBA00022729"/>
    </source>
</evidence>
<dbReference type="GO" id="GO:0005615">
    <property type="term" value="C:extracellular space"/>
    <property type="evidence" value="ECO:0007669"/>
    <property type="project" value="TreeGrafter"/>
</dbReference>
<evidence type="ECO:0000256" key="3">
    <source>
        <dbReference type="ARBA" id="ARBA00008083"/>
    </source>
</evidence>
<gene>
    <name evidence="11" type="ORF">HJG60_003374</name>
</gene>
<feature type="chain" id="PRO_5032756752" description="Beta-casein" evidence="10">
    <location>
        <begin position="16"/>
        <end position="465"/>
    </location>
</feature>
<feature type="region of interest" description="Disordered" evidence="9">
    <location>
        <begin position="36"/>
        <end position="66"/>
    </location>
</feature>
<feature type="signal peptide" evidence="10">
    <location>
        <begin position="1"/>
        <end position="15"/>
    </location>
</feature>
<proteinExistence type="inferred from homology"/>
<evidence type="ECO:0000256" key="5">
    <source>
        <dbReference type="ARBA" id="ARBA00022525"/>
    </source>
</evidence>
<comment type="function">
    <text evidence="1">Important role in determination of the surface properties of the casein micelles.</text>
</comment>
<evidence type="ECO:0000313" key="12">
    <source>
        <dbReference type="Proteomes" id="UP000664940"/>
    </source>
</evidence>
<dbReference type="EMBL" id="JABVXQ010000001">
    <property type="protein sequence ID" value="KAF6129554.1"/>
    <property type="molecule type" value="Genomic_DNA"/>
</dbReference>
<dbReference type="InterPro" id="IPR016345">
    <property type="entry name" value="Casein_beta"/>
</dbReference>
<feature type="compositionally biased region" description="Basic and acidic residues" evidence="9">
    <location>
        <begin position="273"/>
        <end position="293"/>
    </location>
</feature>
<keyword evidence="6" id="KW-0597">Phosphoprotein</keyword>
<dbReference type="InterPro" id="IPR001588">
    <property type="entry name" value="Casein"/>
</dbReference>
<evidence type="ECO:0000256" key="9">
    <source>
        <dbReference type="SAM" id="MobiDB-lite"/>
    </source>
</evidence>
<evidence type="ECO:0000256" key="8">
    <source>
        <dbReference type="ARBA" id="ARBA00022743"/>
    </source>
</evidence>
<keyword evidence="5" id="KW-0964">Secreted</keyword>
<sequence>MKVFILDCLVALALAMEEELHVSSVTLEHLSNTEESITHINEQKPEKFENDKKQQRQDEHQEKIQSPVQPQALVYPFAEPIPYTVLPQNVLPLAQPAMVLPVFQPEMIQGSNSKATIFPKRHVMPFLKSPAVPIFQRQIPNLTDLKSPQLPLPLLQPLMHQVPQPLIQAPMLPTQPLLSPPQPKALPLSQQMITYPHRDMPIQALLLYPEPLIDPTQGFYPVTQPIAAVYSLQQALSTMRVLILACLAALALAMEAVESLSNTEESITHINKQKPEKFENDKEQQRQDGHQEKIQSPVQPQALVYPFAEPIPYTVLPQNVLPLAQPAMVLPVLQPEVIQGFNSKATIFPKHHVMPFLKSPAVPIFQRQIPNLTDLKNPQLPLPLLQPLMNQVPQPLIQTPVLPTQPLLSLPQPKALPLSQQVITYPQRDMPIQALLLYQEPLIDPTQGSYPVSQLIATVYSLQQI</sequence>
<reference evidence="11 12" key="1">
    <citation type="journal article" date="2020" name="Nature">
        <title>Six reference-quality genomes reveal evolution of bat adaptations.</title>
        <authorList>
            <person name="Jebb D."/>
            <person name="Huang Z."/>
            <person name="Pippel M."/>
            <person name="Hughes G.M."/>
            <person name="Lavrichenko K."/>
            <person name="Devanna P."/>
            <person name="Winkler S."/>
            <person name="Jermiin L.S."/>
            <person name="Skirmuntt E.C."/>
            <person name="Katzourakis A."/>
            <person name="Burkitt-Gray L."/>
            <person name="Ray D.A."/>
            <person name="Sullivan K.A.M."/>
            <person name="Roscito J.G."/>
            <person name="Kirilenko B.M."/>
            <person name="Davalos L.M."/>
            <person name="Corthals A.P."/>
            <person name="Power M.L."/>
            <person name="Jones G."/>
            <person name="Ransome R.D."/>
            <person name="Dechmann D.K.N."/>
            <person name="Locatelli A.G."/>
            <person name="Puechmaille S.J."/>
            <person name="Fedrigo O."/>
            <person name="Jarvis E.D."/>
            <person name="Hiller M."/>
            <person name="Vernes S.C."/>
            <person name="Myers E.W."/>
            <person name="Teeling E.C."/>
        </authorList>
    </citation>
    <scope>NUCLEOTIDE SEQUENCE [LARGE SCALE GENOMIC DNA]</scope>
    <source>
        <strain evidence="11">Bat1K_MPI-CBG_1</strain>
    </source>
</reference>
<evidence type="ECO:0000256" key="4">
    <source>
        <dbReference type="ARBA" id="ARBA00018977"/>
    </source>
</evidence>
<dbReference type="InterPro" id="IPR031305">
    <property type="entry name" value="Casein_CS"/>
</dbReference>
<evidence type="ECO:0000256" key="2">
    <source>
        <dbReference type="ARBA" id="ARBA00004613"/>
    </source>
</evidence>
<name>A0A834BIC6_9CHIR</name>
<comment type="subcellular location">
    <subcellularLocation>
        <location evidence="2">Secreted</location>
    </subcellularLocation>
</comment>
<dbReference type="Proteomes" id="UP000664940">
    <property type="component" value="Unassembled WGS sequence"/>
</dbReference>
<evidence type="ECO:0000256" key="10">
    <source>
        <dbReference type="SAM" id="SignalP"/>
    </source>
</evidence>
<comment type="similarity">
    <text evidence="3">Belongs to the beta-casein family.</text>
</comment>
<evidence type="ECO:0000256" key="6">
    <source>
        <dbReference type="ARBA" id="ARBA00022553"/>
    </source>
</evidence>
<dbReference type="PANTHER" id="PTHR11500">
    <property type="entry name" value="BETA CASEIN"/>
    <property type="match status" value="1"/>
</dbReference>
<dbReference type="PANTHER" id="PTHR11500:SF0">
    <property type="entry name" value="BETA-CASEIN"/>
    <property type="match status" value="1"/>
</dbReference>
<feature type="region of interest" description="Disordered" evidence="9">
    <location>
        <begin position="267"/>
        <end position="295"/>
    </location>
</feature>
<evidence type="ECO:0000256" key="1">
    <source>
        <dbReference type="ARBA" id="ARBA00002287"/>
    </source>
</evidence>
<dbReference type="PROSITE" id="PS00306">
    <property type="entry name" value="CASEIN_ALPHA_BETA"/>
    <property type="match status" value="1"/>
</dbReference>
<comment type="caution">
    <text evidence="11">The sequence shown here is derived from an EMBL/GenBank/DDBJ whole genome shotgun (WGS) entry which is preliminary data.</text>
</comment>
<feature type="compositionally biased region" description="Basic and acidic residues" evidence="9">
    <location>
        <begin position="41"/>
        <end position="63"/>
    </location>
</feature>
<evidence type="ECO:0000313" key="11">
    <source>
        <dbReference type="EMBL" id="KAF6129554.1"/>
    </source>
</evidence>
<organism evidence="11 12">
    <name type="scientific">Phyllostomus discolor</name>
    <name type="common">pale spear-nosed bat</name>
    <dbReference type="NCBI Taxonomy" id="89673"/>
    <lineage>
        <taxon>Eukaryota</taxon>
        <taxon>Metazoa</taxon>
        <taxon>Chordata</taxon>
        <taxon>Craniata</taxon>
        <taxon>Vertebrata</taxon>
        <taxon>Euteleostomi</taxon>
        <taxon>Mammalia</taxon>
        <taxon>Eutheria</taxon>
        <taxon>Laurasiatheria</taxon>
        <taxon>Chiroptera</taxon>
        <taxon>Yangochiroptera</taxon>
        <taxon>Phyllostomidae</taxon>
        <taxon>Phyllostominae</taxon>
        <taxon>Phyllostomus</taxon>
    </lineage>
</organism>
<keyword evidence="7 10" id="KW-0732">Signal</keyword>
<protein>
    <recommendedName>
        <fullName evidence="4">Beta-casein</fullName>
    </recommendedName>
</protein>
<accession>A0A834BIC6</accession>
<dbReference type="AlphaFoldDB" id="A0A834BIC6"/>